<evidence type="ECO:0000256" key="2">
    <source>
        <dbReference type="ARBA" id="ARBA00022475"/>
    </source>
</evidence>
<organism evidence="7 8">
    <name type="scientific">Capnocytophaga canimorsus (strain 5)</name>
    <dbReference type="NCBI Taxonomy" id="860228"/>
    <lineage>
        <taxon>Bacteria</taxon>
        <taxon>Pseudomonadati</taxon>
        <taxon>Bacteroidota</taxon>
        <taxon>Flavobacteriia</taxon>
        <taxon>Flavobacteriales</taxon>
        <taxon>Flavobacteriaceae</taxon>
        <taxon>Capnocytophaga</taxon>
    </lineage>
</organism>
<feature type="transmembrane region" description="Helical" evidence="6">
    <location>
        <begin position="47"/>
        <end position="66"/>
    </location>
</feature>
<keyword evidence="2" id="KW-1003">Cell membrane</keyword>
<keyword evidence="5 6" id="KW-0472">Membrane</keyword>
<dbReference type="KEGG" id="ccm:Ccan_11520"/>
<evidence type="ECO:0000256" key="1">
    <source>
        <dbReference type="ARBA" id="ARBA00004651"/>
    </source>
</evidence>
<dbReference type="Proteomes" id="UP000008895">
    <property type="component" value="Chromosome"/>
</dbReference>
<sequence length="135" mass="15249">MNSPDIGIFAIEIKRNYFLAMLIRYCAIIFGCLALGELVVYVTALPLSSSIIGMLLLTFFLHKGWVKLQWVKAMSDLLVANLGLFFVPPSVAMMLYFDLISANFWSITIAVVVSTFVVILITGHTYQFFRKKMKP</sequence>
<dbReference type="PANTHER" id="PTHR33931">
    <property type="entry name" value="HOLIN-LIKE PROTEIN CIDA-RELATED"/>
    <property type="match status" value="1"/>
</dbReference>
<proteinExistence type="predicted"/>
<dbReference type="Pfam" id="PF03788">
    <property type="entry name" value="LrgA"/>
    <property type="match status" value="1"/>
</dbReference>
<feature type="transmembrane region" description="Helical" evidence="6">
    <location>
        <begin position="21"/>
        <end position="41"/>
    </location>
</feature>
<dbReference type="InterPro" id="IPR005538">
    <property type="entry name" value="LrgA/CidA"/>
</dbReference>
<protein>
    <submittedName>
        <fullName evidence="7">UPF0299 membrane protein</fullName>
    </submittedName>
</protein>
<feature type="transmembrane region" description="Helical" evidence="6">
    <location>
        <begin position="78"/>
        <end position="97"/>
    </location>
</feature>
<evidence type="ECO:0000256" key="3">
    <source>
        <dbReference type="ARBA" id="ARBA00022692"/>
    </source>
</evidence>
<dbReference type="EMBL" id="CP002113">
    <property type="protein sequence ID" value="AEK23268.1"/>
    <property type="molecule type" value="Genomic_DNA"/>
</dbReference>
<accession>F9YP74</accession>
<keyword evidence="3 6" id="KW-0812">Transmembrane</keyword>
<reference evidence="7 8" key="1">
    <citation type="journal article" date="2011" name="J. Bacteriol.">
        <title>Complete genome sequence of the dog commensal and human pathogen Capnocytophaga canimorsus strain 5.</title>
        <authorList>
            <person name="Manfredi P."/>
            <person name="Pagni M."/>
            <person name="Cornelis G.R."/>
        </authorList>
    </citation>
    <scope>NUCLEOTIDE SEQUENCE [LARGE SCALE GENOMIC DNA]</scope>
    <source>
        <strain evidence="8">5</strain>
    </source>
</reference>
<evidence type="ECO:0000256" key="5">
    <source>
        <dbReference type="ARBA" id="ARBA00023136"/>
    </source>
</evidence>
<dbReference type="eggNOG" id="COG1380">
    <property type="taxonomic scope" value="Bacteria"/>
</dbReference>
<name>F9YP74_CAPCC</name>
<evidence type="ECO:0000256" key="4">
    <source>
        <dbReference type="ARBA" id="ARBA00022989"/>
    </source>
</evidence>
<evidence type="ECO:0000313" key="7">
    <source>
        <dbReference type="EMBL" id="AEK23268.1"/>
    </source>
</evidence>
<comment type="subcellular location">
    <subcellularLocation>
        <location evidence="1">Cell membrane</location>
        <topology evidence="1">Multi-pass membrane protein</topology>
    </subcellularLocation>
</comment>
<dbReference type="HOGENOM" id="CLU_113736_1_2_10"/>
<dbReference type="PANTHER" id="PTHR33931:SF5">
    <property type="entry name" value="UPF0299 MEMBRANE PROTEIN YOHJ"/>
    <property type="match status" value="1"/>
</dbReference>
<dbReference type="GO" id="GO:0005886">
    <property type="term" value="C:plasma membrane"/>
    <property type="evidence" value="ECO:0007669"/>
    <property type="project" value="UniProtKB-SubCell"/>
</dbReference>
<gene>
    <name evidence="7" type="ordered locus">Ccan_11520</name>
</gene>
<evidence type="ECO:0000313" key="8">
    <source>
        <dbReference type="Proteomes" id="UP000008895"/>
    </source>
</evidence>
<keyword evidence="4 6" id="KW-1133">Transmembrane helix</keyword>
<feature type="transmembrane region" description="Helical" evidence="6">
    <location>
        <begin position="103"/>
        <end position="126"/>
    </location>
</feature>
<dbReference type="STRING" id="860228.Ccan_11520"/>
<keyword evidence="8" id="KW-1185">Reference proteome</keyword>
<dbReference type="AlphaFoldDB" id="F9YP74"/>
<evidence type="ECO:0000256" key="6">
    <source>
        <dbReference type="SAM" id="Phobius"/>
    </source>
</evidence>